<gene>
    <name evidence="4" type="ORF">A8926_4577</name>
</gene>
<keyword evidence="5" id="KW-1185">Reference proteome</keyword>
<feature type="transmembrane region" description="Helical" evidence="2">
    <location>
        <begin position="566"/>
        <end position="587"/>
    </location>
</feature>
<feature type="transmembrane region" description="Helical" evidence="2">
    <location>
        <begin position="418"/>
        <end position="442"/>
    </location>
</feature>
<dbReference type="RefSeq" id="WP_010309804.1">
    <property type="nucleotide sequence ID" value="NZ_PJNB01000001.1"/>
</dbReference>
<keyword evidence="2" id="KW-0472">Membrane</keyword>
<feature type="transmembrane region" description="Helical" evidence="2">
    <location>
        <begin position="649"/>
        <end position="669"/>
    </location>
</feature>
<feature type="transmembrane region" description="Helical" evidence="2">
    <location>
        <begin position="593"/>
        <end position="620"/>
    </location>
</feature>
<name>A0A2N3Y1A0_SACSN</name>
<evidence type="ECO:0000259" key="3">
    <source>
        <dbReference type="Pfam" id="PF05729"/>
    </source>
</evidence>
<organism evidence="4 5">
    <name type="scientific">Saccharopolyspora spinosa</name>
    <dbReference type="NCBI Taxonomy" id="60894"/>
    <lineage>
        <taxon>Bacteria</taxon>
        <taxon>Bacillati</taxon>
        <taxon>Actinomycetota</taxon>
        <taxon>Actinomycetes</taxon>
        <taxon>Pseudonocardiales</taxon>
        <taxon>Pseudonocardiaceae</taxon>
        <taxon>Saccharopolyspora</taxon>
    </lineage>
</organism>
<sequence length="753" mass="80604">MGDDGDNVSKHSPAAAHNEVSGVVSGPVVQAHSITGDVVITTGTLTQSEVDKWTEGLAQGVQKLWQREENHRRVHDPAPLPVRWRPTPELADHWANIRRLPVGAPAEPLALTGSIEQLAEIYRSIPSGRVVLLGPAGAGKTVLAAHLALDLLKARQPREPVPVIVSVGSWNPRTTPLYAWLAGQLTRDHPGLAAPVHKGGPTRAAALIDAGWVLPILDGFDEIDAGLHPAALRQLNTAPKSPMVITSRVEQYTTAVHGADVLTAAAVVELDELTQDDLADYLPRTTAGRRTGIWDPVLQRMRTEPHGPGPATLRHVLTNPLMVFLARTIYSDTPGHDPTELLDTNRFPTSPALQDRLLAAFIPTVYQADQPDSTRPRWTYDRAHRYLTYLAGHLDKAGTRDLAWWQLRDTIPRWHRTLIFALADGLVFGLAFVLSGALSSAFSSVEFGFVLALGLVYGFAVAVASALTVGLTRAFRSERPRGTPRSVFGGVIRGLAVGLIISAIVGLLLVVELLFAKYRSVLAVGIGLGSGFLFGLAAAFVAGLVGPRSEGPRPTRARLQTRARIVASRFAAGLAAGLGIGLAAAVIEALTSGLAWALQSGLSFGLPAALVGGPALALAFGLEAPTDVSDVASAAQSLAWDRRNAIRKMLTVALLSGLGAWAMFSSYVWPPVALAAMFLSVRATSAWIYWLILVRGWLPLTGRLPWRVQAFLTDAYQRGVLRQTGAVYQIRHARLQDHLTADTTQTAAPAAHS</sequence>
<reference evidence="4" key="1">
    <citation type="submission" date="2017-12" db="EMBL/GenBank/DDBJ databases">
        <title>Sequencing the genomes of 1000 Actinobacteria strains.</title>
        <authorList>
            <person name="Klenk H.-P."/>
        </authorList>
    </citation>
    <scope>NUCLEOTIDE SEQUENCE [LARGE SCALE GENOMIC DNA]</scope>
    <source>
        <strain evidence="4">DSM 44228</strain>
    </source>
</reference>
<dbReference type="STRING" id="994479.GCA_000194155_04700"/>
<feature type="transmembrane region" description="Helical" evidence="2">
    <location>
        <begin position="675"/>
        <end position="698"/>
    </location>
</feature>
<dbReference type="Proteomes" id="UP000233786">
    <property type="component" value="Unassembled WGS sequence"/>
</dbReference>
<feature type="transmembrane region" description="Helical" evidence="2">
    <location>
        <begin position="521"/>
        <end position="545"/>
    </location>
</feature>
<feature type="region of interest" description="Disordered" evidence="1">
    <location>
        <begin position="1"/>
        <end position="22"/>
    </location>
</feature>
<evidence type="ECO:0000313" key="4">
    <source>
        <dbReference type="EMBL" id="PKW16708.1"/>
    </source>
</evidence>
<feature type="transmembrane region" description="Helical" evidence="2">
    <location>
        <begin position="491"/>
        <end position="515"/>
    </location>
</feature>
<accession>A0A2N3Y1A0</accession>
<dbReference type="EMBL" id="PJNB01000001">
    <property type="protein sequence ID" value="PKW16708.1"/>
    <property type="molecule type" value="Genomic_DNA"/>
</dbReference>
<comment type="caution">
    <text evidence="4">The sequence shown here is derived from an EMBL/GenBank/DDBJ whole genome shotgun (WGS) entry which is preliminary data.</text>
</comment>
<protein>
    <submittedName>
        <fullName evidence="4">NACHT domain-containing protein</fullName>
    </submittedName>
</protein>
<proteinExistence type="predicted"/>
<feature type="transmembrane region" description="Helical" evidence="2">
    <location>
        <begin position="448"/>
        <end position="471"/>
    </location>
</feature>
<dbReference type="SUPFAM" id="SSF52540">
    <property type="entry name" value="P-loop containing nucleoside triphosphate hydrolases"/>
    <property type="match status" value="1"/>
</dbReference>
<dbReference type="InterPro" id="IPR027417">
    <property type="entry name" value="P-loop_NTPase"/>
</dbReference>
<dbReference type="InterPro" id="IPR007111">
    <property type="entry name" value="NACHT_NTPase"/>
</dbReference>
<dbReference type="AlphaFoldDB" id="A0A2N3Y1A0"/>
<keyword evidence="2" id="KW-0812">Transmembrane</keyword>
<evidence type="ECO:0000256" key="1">
    <source>
        <dbReference type="SAM" id="MobiDB-lite"/>
    </source>
</evidence>
<evidence type="ECO:0000256" key="2">
    <source>
        <dbReference type="SAM" id="Phobius"/>
    </source>
</evidence>
<dbReference type="Pfam" id="PF05729">
    <property type="entry name" value="NACHT"/>
    <property type="match status" value="1"/>
</dbReference>
<evidence type="ECO:0000313" key="5">
    <source>
        <dbReference type="Proteomes" id="UP000233786"/>
    </source>
</evidence>
<dbReference type="Gene3D" id="3.40.50.300">
    <property type="entry name" value="P-loop containing nucleotide triphosphate hydrolases"/>
    <property type="match status" value="1"/>
</dbReference>
<feature type="domain" description="NACHT" evidence="3">
    <location>
        <begin position="130"/>
        <end position="284"/>
    </location>
</feature>
<keyword evidence="2" id="KW-1133">Transmembrane helix</keyword>